<keyword evidence="1" id="KW-0732">Signal</keyword>
<dbReference type="InterPro" id="IPR037524">
    <property type="entry name" value="PA14/GLEYA"/>
</dbReference>
<sequence length="1835" mass="192293">MKKYIFLLFLLPLLSFGQSIWTNPLTLPNTSVPASPYNTGNVLNSHITVSGITRSAGITGDLATDRYSAVGWATSASIDPTDYYEFTLTPNAGYKIDFTSFVYTGQASTQGPTVFAIRSSADTFTANVGAPTATGTTISLAGNTYQNVTSAITFRIYGWAATIGTGTFSINDFTFNGAVSCGSSFLTTPAGSYSYCIDNSNTITTATVNEGQYVVLNVVKGFTYTFAVGNAFGGNENLTVINDTDATNTPLVSASGASGATISLWQAPFSGKVKIRLASDACTTGTTGLALTLTLNSLGNTQDSQTVQGANSWVGHVYNYPAAGSPGGASPATPPTNVTPFLSANYVGYYNEAESFYQEFSAVAGTPTANYCFPVLTNGINLTNIDTQGFAVRYQMKSTKAAGCYVITFKSDDGIRLYVDNALKYDNWTDHGLATGYAMIYLTGNSDLIYDYYENGGSSQVGYGISSLASLNTVVQPTSTVCASASLTLDGSSFTTYGFAAGVISYQWQSSPDNATWTSISGATTEDYTIVSGTIAKYYKRIVTSSANAGCSNDSNVVSFVISPVSIAGTVSANQTICNGTQPADITLTGNTGTIQWQSSPNNATWTNITGATTSPLASAQMGSLSATQYYRAVVTSGVCAVANSTAVTVTVNAVVTAGAIAASQTICNGATPAALTSSTNGTGSGIITYEWQTNASGSYVTVLSATSATYAPPALTTTTSYQRRTVSVSGGTTCYSSYTTAVTITVNAAVTAGTIGTAQTICSSATPAALTSVTNGSGSGTITYEWQTNASGSFVTISGATSATYAPPALTATTSYQRRTVSVNGITCYSGYTTPITITISSAIATNTIATAQTICSGTTPAALTGSTPTGGSGTYAYLWESSTTSASAGFGNASGTNSNIGYSPASLSATTWYRRTVTSGGCSNTSTVIEITVTPLTATPTIGTITQPDCTTATGSVVLNGLPSGSWVLTRSPGSVVTTGTGTSTTITSLASGTYTYSVIGTNNGTGLKAEYFNNMTLTGTPVLTRTDATINNDWVNGSPDPLVNADNFSVRWSGQVQPLYSETYTFTTRSDDGIRLWVNGTQVINNWTDHSVATNTGTIALVAGVKYAIVLEYYENAGQAVAQLSWNSTSQALQIIPQSQMYPAAPCSSAASANVDINPQPSTPSTPIVAAPTQPSCTTPTGSVVLSSLPTTGTWTLYQNGTSIYTTTGGSGTYTVTGLSAAGSPYVFKVSNASCTSSNSTSIGITGLTTTTWSGTAWSSGTPTLNTLAILNGNYDTATYPDINACTLTINGGFTLTIQNQKFVTIQNDLTVNTGSVVEIKNQGSLVMINDAGVLTTVGTGKFNVNKTTTSFEKYDYTYWATPLAGTTTIATVFPTWRLDRAYEFHPENFIDLINVLTGQPIPDGFDDNENDWLYTSSMSPGRGYIIMGPTSGSFPRTESVVFTGKVNTGVITTPIQLTPDTTDPEDDFNLVGNPYPCAISADALINANITGTGTLNKTIDGTLWFWTHKADIAIASNGLQSYNYSQDDYAVYTLAGGTGTSASASGGAKPLGYIASGQGFFVEATAAGTLTFNNSMRVSPAITASPVTPATANAQFYKTMPIKPKAADKNRIWLNLENELGMFSQQLVAYFDNTTLRRDNGYDGLLSDAGNYINFYSIENNDAFKIQARPTFTQDDEVPLGYFSAVAGTFNINIDSKEGVFNDGANVYLEDKLVEVIHDLKAAPYTFTTEEGTFDDRFVLRYTNKSLGTGDFDALKNTVLVAVKSKKITINSFAETLDKVAIYDVLGKQLYKKSMLNANELSILNLPSSEQTLLVKVTLQSGQTVTKKVIY</sequence>
<dbReference type="OrthoDB" id="1652165at2"/>
<dbReference type="PROSITE" id="PS51820">
    <property type="entry name" value="PA14"/>
    <property type="match status" value="2"/>
</dbReference>
<gene>
    <name evidence="3" type="ORF">FNW21_07155</name>
</gene>
<dbReference type="Pfam" id="PF07691">
    <property type="entry name" value="PA14"/>
    <property type="match status" value="1"/>
</dbReference>
<dbReference type="InterPro" id="IPR011658">
    <property type="entry name" value="PA14_dom"/>
</dbReference>
<dbReference type="SUPFAM" id="SSF56988">
    <property type="entry name" value="Anthrax protective antigen"/>
    <property type="match status" value="1"/>
</dbReference>
<evidence type="ECO:0000313" key="4">
    <source>
        <dbReference type="Proteomes" id="UP000316371"/>
    </source>
</evidence>
<proteinExistence type="predicted"/>
<dbReference type="Gene3D" id="2.60.40.2700">
    <property type="match status" value="1"/>
</dbReference>
<feature type="domain" description="PA14" evidence="2">
    <location>
        <begin position="1005"/>
        <end position="1143"/>
    </location>
</feature>
<reference evidence="3 4" key="1">
    <citation type="submission" date="2019-07" db="EMBL/GenBank/DDBJ databases">
        <title>Novel species of Flavobacterium.</title>
        <authorList>
            <person name="Liu Q."/>
            <person name="Xin Y.-H."/>
        </authorList>
    </citation>
    <scope>NUCLEOTIDE SEQUENCE [LARGE SCALE GENOMIC DNA]</scope>
    <source>
        <strain evidence="3 4">LB1R34</strain>
    </source>
</reference>
<evidence type="ECO:0000259" key="2">
    <source>
        <dbReference type="PROSITE" id="PS51820"/>
    </source>
</evidence>
<dbReference type="EMBL" id="VJZT01000005">
    <property type="protein sequence ID" value="TRX40503.1"/>
    <property type="molecule type" value="Genomic_DNA"/>
</dbReference>
<keyword evidence="4" id="KW-1185">Reference proteome</keyword>
<name>A0A553E6N8_9FLAO</name>
<protein>
    <submittedName>
        <fullName evidence="3">T9SS sorting signal type C domain-containing protein</fullName>
    </submittedName>
</protein>
<feature type="chain" id="PRO_5022159690" evidence="1">
    <location>
        <begin position="23"/>
        <end position="1835"/>
    </location>
</feature>
<evidence type="ECO:0000256" key="1">
    <source>
        <dbReference type="SAM" id="SignalP"/>
    </source>
</evidence>
<evidence type="ECO:0000313" key="3">
    <source>
        <dbReference type="EMBL" id="TRX40503.1"/>
    </source>
</evidence>
<accession>A0A553E6N8</accession>
<dbReference type="RefSeq" id="WP_144256061.1">
    <property type="nucleotide sequence ID" value="NZ_VJZT01000005.1"/>
</dbReference>
<dbReference type="Gene3D" id="3.90.182.10">
    <property type="entry name" value="Toxin - Anthrax Protective Antigen,domain 1"/>
    <property type="match status" value="1"/>
</dbReference>
<dbReference type="NCBIfam" id="NF033708">
    <property type="entry name" value="T9SS_Cterm_ChiA"/>
    <property type="match status" value="1"/>
</dbReference>
<comment type="caution">
    <text evidence="3">The sequence shown here is derived from an EMBL/GenBank/DDBJ whole genome shotgun (WGS) entry which is preliminary data.</text>
</comment>
<organism evidence="3 4">
    <name type="scientific">Flavobacterium restrictum</name>
    <dbReference type="NCBI Taxonomy" id="2594428"/>
    <lineage>
        <taxon>Bacteria</taxon>
        <taxon>Pseudomonadati</taxon>
        <taxon>Bacteroidota</taxon>
        <taxon>Flavobacteriia</taxon>
        <taxon>Flavobacteriales</taxon>
        <taxon>Flavobacteriaceae</taxon>
        <taxon>Flavobacterium</taxon>
    </lineage>
</organism>
<dbReference type="Proteomes" id="UP000316371">
    <property type="component" value="Unassembled WGS sequence"/>
</dbReference>
<dbReference type="SMART" id="SM00758">
    <property type="entry name" value="PA14"/>
    <property type="match status" value="1"/>
</dbReference>
<feature type="domain" description="PA14" evidence="2">
    <location>
        <begin position="341"/>
        <end position="485"/>
    </location>
</feature>
<feature type="signal peptide" evidence="1">
    <location>
        <begin position="1"/>
        <end position="22"/>
    </location>
</feature>